<dbReference type="SMART" id="SM00066">
    <property type="entry name" value="GAL4"/>
    <property type="match status" value="1"/>
</dbReference>
<dbReference type="InterPro" id="IPR036864">
    <property type="entry name" value="Zn2-C6_fun-type_DNA-bd_sf"/>
</dbReference>
<gene>
    <name evidence="3" type="ORF">AUEXF2481DRAFT_29185</name>
</gene>
<dbReference type="InParanoid" id="A0A074YDE6"/>
<evidence type="ECO:0000313" key="3">
    <source>
        <dbReference type="EMBL" id="KEQ95765.1"/>
    </source>
</evidence>
<dbReference type="InterPro" id="IPR001138">
    <property type="entry name" value="Zn2Cys6_DnaBD"/>
</dbReference>
<dbReference type="OrthoDB" id="4937900at2759"/>
<dbReference type="InterPro" id="IPR053157">
    <property type="entry name" value="Sterol_Uptake_Regulator"/>
</dbReference>
<sequence>MRGGPVGERQRKTHKKSRAGCDQCKKRHYKCDEGKPSCGGCAKRKVECSFTTAQSPGSDVSVNTRVFNAISHNITEYDGNSESSLPMADLELLHQSMTSTAYTITPDHKPNKDEGKLPLRFDYLMHSTLALAALHLYSEQPHRLELLSRAASHQHAALSLVRPHIIDGTPEHSQAILGFAAITSIFALAEPAYDPRGLGLVRDPVDELLNSFHLGRGIKTILTQKWHVLQHNESIQKVAVLTDYTALIPTLDNVYPAYPILRGVISQHCHDDEAASCLHAAQTVFHYMAIMEAHHQEVPGPMYIQMWPIDVSTVFLDMLADRHSIALIVLAHYAALMRTRSNTWWLERWPSALIQHITMILDPSLIVHLDWPRDKVLRLDQTFPSPVEMDLAVA</sequence>
<dbReference type="PROSITE" id="PS50048">
    <property type="entry name" value="ZN2_CY6_FUNGAL_2"/>
    <property type="match status" value="1"/>
</dbReference>
<organism evidence="3 4">
    <name type="scientific">Aureobasidium subglaciale (strain EXF-2481)</name>
    <name type="common">Aureobasidium pullulans var. subglaciale</name>
    <dbReference type="NCBI Taxonomy" id="1043005"/>
    <lineage>
        <taxon>Eukaryota</taxon>
        <taxon>Fungi</taxon>
        <taxon>Dikarya</taxon>
        <taxon>Ascomycota</taxon>
        <taxon>Pezizomycotina</taxon>
        <taxon>Dothideomycetes</taxon>
        <taxon>Dothideomycetidae</taxon>
        <taxon>Dothideales</taxon>
        <taxon>Saccotheciaceae</taxon>
        <taxon>Aureobasidium</taxon>
    </lineage>
</organism>
<dbReference type="PANTHER" id="PTHR47784">
    <property type="entry name" value="STEROL UPTAKE CONTROL PROTEIN 2"/>
    <property type="match status" value="1"/>
</dbReference>
<dbReference type="OMA" id="DENNGHQ"/>
<dbReference type="STRING" id="1043005.A0A074YDE6"/>
<dbReference type="Gene3D" id="4.10.240.10">
    <property type="entry name" value="Zn(2)-C6 fungal-type DNA-binding domain"/>
    <property type="match status" value="1"/>
</dbReference>
<protein>
    <recommendedName>
        <fullName evidence="2">Zn(2)-C6 fungal-type domain-containing protein</fullName>
    </recommendedName>
</protein>
<evidence type="ECO:0000259" key="2">
    <source>
        <dbReference type="PROSITE" id="PS50048"/>
    </source>
</evidence>
<dbReference type="EMBL" id="KL584758">
    <property type="protein sequence ID" value="KEQ95765.1"/>
    <property type="molecule type" value="Genomic_DNA"/>
</dbReference>
<dbReference type="PANTHER" id="PTHR47784:SF5">
    <property type="entry name" value="STEROL UPTAKE CONTROL PROTEIN 2"/>
    <property type="match status" value="1"/>
</dbReference>
<dbReference type="Pfam" id="PF00172">
    <property type="entry name" value="Zn_clus"/>
    <property type="match status" value="1"/>
</dbReference>
<dbReference type="HOGENOM" id="CLU_024934_5_2_1"/>
<proteinExistence type="predicted"/>
<keyword evidence="1" id="KW-0539">Nucleus</keyword>
<dbReference type="GeneID" id="25363897"/>
<dbReference type="Proteomes" id="UP000030641">
    <property type="component" value="Unassembled WGS sequence"/>
</dbReference>
<dbReference type="PROSITE" id="PS00463">
    <property type="entry name" value="ZN2_CY6_FUNGAL_1"/>
    <property type="match status" value="1"/>
</dbReference>
<dbReference type="AlphaFoldDB" id="A0A074YDE6"/>
<dbReference type="GO" id="GO:0008270">
    <property type="term" value="F:zinc ion binding"/>
    <property type="evidence" value="ECO:0007669"/>
    <property type="project" value="InterPro"/>
</dbReference>
<dbReference type="RefSeq" id="XP_013344155.1">
    <property type="nucleotide sequence ID" value="XM_013488701.1"/>
</dbReference>
<keyword evidence="4" id="KW-1185">Reference proteome</keyword>
<dbReference type="CDD" id="cd00067">
    <property type="entry name" value="GAL4"/>
    <property type="match status" value="1"/>
</dbReference>
<feature type="domain" description="Zn(2)-C6 fungal-type" evidence="2">
    <location>
        <begin position="20"/>
        <end position="50"/>
    </location>
</feature>
<accession>A0A074YDE6</accession>
<evidence type="ECO:0000256" key="1">
    <source>
        <dbReference type="ARBA" id="ARBA00023242"/>
    </source>
</evidence>
<dbReference type="SUPFAM" id="SSF57701">
    <property type="entry name" value="Zn2/Cys6 DNA-binding domain"/>
    <property type="match status" value="1"/>
</dbReference>
<evidence type="ECO:0000313" key="4">
    <source>
        <dbReference type="Proteomes" id="UP000030641"/>
    </source>
</evidence>
<dbReference type="GO" id="GO:0001228">
    <property type="term" value="F:DNA-binding transcription activator activity, RNA polymerase II-specific"/>
    <property type="evidence" value="ECO:0007669"/>
    <property type="project" value="TreeGrafter"/>
</dbReference>
<reference evidence="3 4" key="1">
    <citation type="journal article" date="2014" name="BMC Genomics">
        <title>Genome sequencing of four Aureobasidium pullulans varieties: biotechnological potential, stress tolerance, and description of new species.</title>
        <authorList>
            <person name="Gostin Ar C."/>
            <person name="Ohm R.A."/>
            <person name="Kogej T."/>
            <person name="Sonjak S."/>
            <person name="Turk M."/>
            <person name="Zajc J."/>
            <person name="Zalar P."/>
            <person name="Grube M."/>
            <person name="Sun H."/>
            <person name="Han J."/>
            <person name="Sharma A."/>
            <person name="Chiniquy J."/>
            <person name="Ngan C.Y."/>
            <person name="Lipzen A."/>
            <person name="Barry K."/>
            <person name="Grigoriev I.V."/>
            <person name="Gunde-Cimerman N."/>
        </authorList>
    </citation>
    <scope>NUCLEOTIDE SEQUENCE [LARGE SCALE GENOMIC DNA]</scope>
    <source>
        <strain evidence="3 4">EXF-2481</strain>
    </source>
</reference>
<name>A0A074YDE6_AURSE</name>